<reference evidence="3" key="1">
    <citation type="journal article" date="2011" name="Proc. Natl. Acad. Sci. U.S.A.">
        <title>Obligate biotrophy features unraveled by the genomic analysis of rust fungi.</title>
        <authorList>
            <person name="Duplessis S."/>
            <person name="Cuomo C.A."/>
            <person name="Lin Y.-C."/>
            <person name="Aerts A."/>
            <person name="Tisserant E."/>
            <person name="Veneault-Fourrey C."/>
            <person name="Joly D.L."/>
            <person name="Hacquard S."/>
            <person name="Amselem J."/>
            <person name="Cantarel B.L."/>
            <person name="Chiu R."/>
            <person name="Coutinho P.M."/>
            <person name="Feau N."/>
            <person name="Field M."/>
            <person name="Frey P."/>
            <person name="Gelhaye E."/>
            <person name="Goldberg J."/>
            <person name="Grabherr M.G."/>
            <person name="Kodira C.D."/>
            <person name="Kohler A."/>
            <person name="Kuees U."/>
            <person name="Lindquist E.A."/>
            <person name="Lucas S.M."/>
            <person name="Mago R."/>
            <person name="Mauceli E."/>
            <person name="Morin E."/>
            <person name="Murat C."/>
            <person name="Pangilinan J.L."/>
            <person name="Park R."/>
            <person name="Pearson M."/>
            <person name="Quesneville H."/>
            <person name="Rouhier N."/>
            <person name="Sakthikumar S."/>
            <person name="Salamov A.A."/>
            <person name="Schmutz J."/>
            <person name="Selles B."/>
            <person name="Shapiro H."/>
            <person name="Tanguay P."/>
            <person name="Tuskan G.A."/>
            <person name="Henrissat B."/>
            <person name="Van de Peer Y."/>
            <person name="Rouze P."/>
            <person name="Ellis J.G."/>
            <person name="Dodds P.N."/>
            <person name="Schein J.E."/>
            <person name="Zhong S."/>
            <person name="Hamelin R.C."/>
            <person name="Grigoriev I.V."/>
            <person name="Szabo L.J."/>
            <person name="Martin F."/>
        </authorList>
    </citation>
    <scope>NUCLEOTIDE SEQUENCE [LARGE SCALE GENOMIC DNA]</scope>
    <source>
        <strain evidence="3">98AG31 / pathotype 3-4-7</strain>
    </source>
</reference>
<dbReference type="KEGG" id="mlr:MELLADRAFT_111241"/>
<proteinExistence type="predicted"/>
<feature type="region of interest" description="Disordered" evidence="1">
    <location>
        <begin position="1"/>
        <end position="20"/>
    </location>
</feature>
<dbReference type="OrthoDB" id="2505985at2759"/>
<dbReference type="InParanoid" id="F4S2H8"/>
<feature type="region of interest" description="Disordered" evidence="1">
    <location>
        <begin position="143"/>
        <end position="168"/>
    </location>
</feature>
<feature type="compositionally biased region" description="Basic residues" evidence="1">
    <location>
        <begin position="155"/>
        <end position="168"/>
    </location>
</feature>
<sequence>MGINGFDSQRSNISSQNPPTPIKFTARTILLFLKSTIPCSNQIEPFTPNQPPRPLWLRTTPEPPPVYLTMSKFKKEVLGSLAREKSIGIVTVFKIKKALEVVDLQGGLRKRIEDAISNEPVDAHVCVTGKWWREFMGKVAKDSMAQAQARSAAKPTKKSSSKRQYQRR</sequence>
<evidence type="ECO:0000313" key="2">
    <source>
        <dbReference type="EMBL" id="EGG01203.1"/>
    </source>
</evidence>
<organism evidence="3">
    <name type="scientific">Melampsora larici-populina (strain 98AG31 / pathotype 3-4-7)</name>
    <name type="common">Poplar leaf rust fungus</name>
    <dbReference type="NCBI Taxonomy" id="747676"/>
    <lineage>
        <taxon>Eukaryota</taxon>
        <taxon>Fungi</taxon>
        <taxon>Dikarya</taxon>
        <taxon>Basidiomycota</taxon>
        <taxon>Pucciniomycotina</taxon>
        <taxon>Pucciniomycetes</taxon>
        <taxon>Pucciniales</taxon>
        <taxon>Melampsoraceae</taxon>
        <taxon>Melampsora</taxon>
    </lineage>
</organism>
<evidence type="ECO:0000313" key="3">
    <source>
        <dbReference type="Proteomes" id="UP000001072"/>
    </source>
</evidence>
<protein>
    <submittedName>
        <fullName evidence="2">Uncharacterized protein</fullName>
    </submittedName>
</protein>
<dbReference type="HOGENOM" id="CLU_1586860_0_0_1"/>
<dbReference type="GeneID" id="18924322"/>
<keyword evidence="3" id="KW-1185">Reference proteome</keyword>
<accession>F4S2H8</accession>
<dbReference type="EMBL" id="GL883140">
    <property type="protein sequence ID" value="EGG01203.1"/>
    <property type="molecule type" value="Genomic_DNA"/>
</dbReference>
<evidence type="ECO:0000256" key="1">
    <source>
        <dbReference type="SAM" id="MobiDB-lite"/>
    </source>
</evidence>
<dbReference type="VEuPathDB" id="FungiDB:MELLADRAFT_111241"/>
<feature type="compositionally biased region" description="Polar residues" evidence="1">
    <location>
        <begin position="1"/>
        <end position="17"/>
    </location>
</feature>
<name>F4S2H8_MELLP</name>
<dbReference type="AlphaFoldDB" id="F4S2H8"/>
<dbReference type="Proteomes" id="UP000001072">
    <property type="component" value="Unassembled WGS sequence"/>
</dbReference>
<dbReference type="RefSeq" id="XP_007415553.1">
    <property type="nucleotide sequence ID" value="XM_007415491.1"/>
</dbReference>
<gene>
    <name evidence="2" type="ORF">MELLADRAFT_111241</name>
</gene>